<evidence type="ECO:0000313" key="1">
    <source>
        <dbReference type="EMBL" id="EFA42955.1"/>
    </source>
</evidence>
<reference evidence="1 2" key="1">
    <citation type="submission" date="2009-10" db="EMBL/GenBank/DDBJ databases">
        <authorList>
            <person name="Qin X."/>
            <person name="Bachman B."/>
            <person name="Battles P."/>
            <person name="Bell A."/>
            <person name="Bess C."/>
            <person name="Bickham C."/>
            <person name="Chaboub L."/>
            <person name="Chen D."/>
            <person name="Coyle M."/>
            <person name="Deiros D.R."/>
            <person name="Dinh H."/>
            <person name="Forbes L."/>
            <person name="Fowler G."/>
            <person name="Francisco L."/>
            <person name="Fu Q."/>
            <person name="Gubbala S."/>
            <person name="Hale W."/>
            <person name="Han Y."/>
            <person name="Hemphill L."/>
            <person name="Highlander S.K."/>
            <person name="Hirani K."/>
            <person name="Hogues M."/>
            <person name="Jackson L."/>
            <person name="Jakkamsetti A."/>
            <person name="Javaid M."/>
            <person name="Jiang H."/>
            <person name="Korchina V."/>
            <person name="Kovar C."/>
            <person name="Lara F."/>
            <person name="Lee S."/>
            <person name="Mata R."/>
            <person name="Mathew T."/>
            <person name="Moen C."/>
            <person name="Morales K."/>
            <person name="Munidasa M."/>
            <person name="Nazareth L."/>
            <person name="Ngo R."/>
            <person name="Nguyen L."/>
            <person name="Okwuonu G."/>
            <person name="Ongeri F."/>
            <person name="Patil S."/>
            <person name="Petrosino J."/>
            <person name="Pham C."/>
            <person name="Pham P."/>
            <person name="Pu L.-L."/>
            <person name="Puazo M."/>
            <person name="Raj R."/>
            <person name="Reid J."/>
            <person name="Rouhana J."/>
            <person name="Saada N."/>
            <person name="Shang Y."/>
            <person name="Simmons D."/>
            <person name="Thornton R."/>
            <person name="Warren J."/>
            <person name="Weissenberger G."/>
            <person name="Zhang J."/>
            <person name="Zhang L."/>
            <person name="Zhou C."/>
            <person name="Zhu D."/>
            <person name="Muzny D."/>
            <person name="Worley K."/>
            <person name="Gibbs R."/>
        </authorList>
    </citation>
    <scope>NUCLEOTIDE SEQUENCE [LARGE SCALE GENOMIC DNA]</scope>
    <source>
        <strain evidence="1 2">DSM 17361</strain>
    </source>
</reference>
<proteinExistence type="predicted"/>
<comment type="caution">
    <text evidence="1">The sequence shown here is derived from an EMBL/GenBank/DDBJ whole genome shotgun (WGS) entry which is preliminary data.</text>
</comment>
<protein>
    <submittedName>
        <fullName evidence="1">Uncharacterized protein</fullName>
    </submittedName>
</protein>
<dbReference type="AlphaFoldDB" id="D1Q056"/>
<name>D1Q056_9BACT</name>
<dbReference type="EMBL" id="ACKS01000107">
    <property type="protein sequence ID" value="EFA42955.1"/>
    <property type="molecule type" value="Genomic_DNA"/>
</dbReference>
<accession>D1Q056</accession>
<organism evidence="1 2">
    <name type="scientific">Hallella bergensis DSM 17361</name>
    <dbReference type="NCBI Taxonomy" id="585502"/>
    <lineage>
        <taxon>Bacteria</taxon>
        <taxon>Pseudomonadati</taxon>
        <taxon>Bacteroidota</taxon>
        <taxon>Bacteroidia</taxon>
        <taxon>Bacteroidales</taxon>
        <taxon>Prevotellaceae</taxon>
        <taxon>Hallella</taxon>
    </lineage>
</organism>
<gene>
    <name evidence="1" type="ORF">HMPREF0645_2591</name>
</gene>
<dbReference type="HOGENOM" id="CLU_1843316_0_0_10"/>
<sequence>MFDYLAKYNLPKEDAEEARMILLESMRKYPIRIKRIVRWKNRRVRKRLYAFTNDAGFFNDLINDLLERRLIRSQGALKPFVVTERGMRCMKRGYVAYRKDNSAKRANIIASMALIVSILNIDEVRDAIKTVFQAIASLL</sequence>
<keyword evidence="2" id="KW-1185">Reference proteome</keyword>
<dbReference type="Proteomes" id="UP000003160">
    <property type="component" value="Unassembled WGS sequence"/>
</dbReference>
<evidence type="ECO:0000313" key="2">
    <source>
        <dbReference type="Proteomes" id="UP000003160"/>
    </source>
</evidence>